<organism evidence="2 3">
    <name type="scientific">Smittium culicis</name>
    <dbReference type="NCBI Taxonomy" id="133412"/>
    <lineage>
        <taxon>Eukaryota</taxon>
        <taxon>Fungi</taxon>
        <taxon>Fungi incertae sedis</taxon>
        <taxon>Zoopagomycota</taxon>
        <taxon>Kickxellomycotina</taxon>
        <taxon>Harpellomycetes</taxon>
        <taxon>Harpellales</taxon>
        <taxon>Legeriomycetaceae</taxon>
        <taxon>Smittium</taxon>
    </lineage>
</organism>
<keyword evidence="1" id="KW-0472">Membrane</keyword>
<sequence>MYVVPARRVVLYNARHIFKRSEYNLKGVDAIPFKLGPFAQLNFKSSVISEELFKVVHLASNSMLLIGTSLYLFISSSIRIFGKYMTIQHIHKKKRRNRTIK</sequence>
<dbReference type="EMBL" id="LSSN01004869">
    <property type="protein sequence ID" value="OMJ10732.1"/>
    <property type="molecule type" value="Genomic_DNA"/>
</dbReference>
<feature type="transmembrane region" description="Helical" evidence="1">
    <location>
        <begin position="63"/>
        <end position="86"/>
    </location>
</feature>
<evidence type="ECO:0000313" key="2">
    <source>
        <dbReference type="EMBL" id="OMJ10732.1"/>
    </source>
</evidence>
<evidence type="ECO:0000313" key="3">
    <source>
        <dbReference type="Proteomes" id="UP000187283"/>
    </source>
</evidence>
<proteinExistence type="predicted"/>
<dbReference type="AlphaFoldDB" id="A0A1R1X802"/>
<gene>
    <name evidence="2" type="ORF">AYI70_g10150</name>
</gene>
<reference evidence="2 3" key="1">
    <citation type="submission" date="2017-01" db="EMBL/GenBank/DDBJ databases">
        <authorList>
            <person name="Mah S.A."/>
            <person name="Swanson W.J."/>
            <person name="Moy G.W."/>
            <person name="Vacquier V.D."/>
        </authorList>
    </citation>
    <scope>NUCLEOTIDE SEQUENCE [LARGE SCALE GENOMIC DNA]</scope>
    <source>
        <strain evidence="2 3">GSMNP</strain>
    </source>
</reference>
<keyword evidence="3" id="KW-1185">Reference proteome</keyword>
<accession>A0A1R1X802</accession>
<protein>
    <submittedName>
        <fullName evidence="2">Uncharacterized protein</fullName>
    </submittedName>
</protein>
<comment type="caution">
    <text evidence="2">The sequence shown here is derived from an EMBL/GenBank/DDBJ whole genome shotgun (WGS) entry which is preliminary data.</text>
</comment>
<evidence type="ECO:0000256" key="1">
    <source>
        <dbReference type="SAM" id="Phobius"/>
    </source>
</evidence>
<dbReference type="Proteomes" id="UP000187283">
    <property type="component" value="Unassembled WGS sequence"/>
</dbReference>
<name>A0A1R1X802_9FUNG</name>
<keyword evidence="1" id="KW-1133">Transmembrane helix</keyword>
<keyword evidence="1" id="KW-0812">Transmembrane</keyword>